<dbReference type="GO" id="GO:0016740">
    <property type="term" value="F:transferase activity"/>
    <property type="evidence" value="ECO:0007669"/>
    <property type="project" value="UniProtKB-KW"/>
</dbReference>
<dbReference type="InterPro" id="IPR044855">
    <property type="entry name" value="CoA-Trfase_III_dom3_sf"/>
</dbReference>
<keyword evidence="2 4" id="KW-0808">Transferase</keyword>
<protein>
    <submittedName>
        <fullName evidence="4">CoA transferase</fullName>
    </submittedName>
</protein>
<evidence type="ECO:0000256" key="3">
    <source>
        <dbReference type="SAM" id="MobiDB-lite"/>
    </source>
</evidence>
<comment type="caution">
    <text evidence="4">The sequence shown here is derived from an EMBL/GenBank/DDBJ whole genome shotgun (WGS) entry which is preliminary data.</text>
</comment>
<dbReference type="InterPro" id="IPR023606">
    <property type="entry name" value="CoA-Trfase_III_dom_1_sf"/>
</dbReference>
<feature type="region of interest" description="Disordered" evidence="3">
    <location>
        <begin position="41"/>
        <end position="74"/>
    </location>
</feature>
<accession>A0ABT0UJI6</accession>
<dbReference type="PANTHER" id="PTHR48228">
    <property type="entry name" value="SUCCINYL-COA--D-CITRAMALATE COA-TRANSFERASE"/>
    <property type="match status" value="1"/>
</dbReference>
<dbReference type="SUPFAM" id="SSF89796">
    <property type="entry name" value="CoA-transferase family III (CaiB/BaiF)"/>
    <property type="match status" value="1"/>
</dbReference>
<dbReference type="InterPro" id="IPR050509">
    <property type="entry name" value="CoA-transferase_III"/>
</dbReference>
<dbReference type="EMBL" id="JAMQAW010000003">
    <property type="protein sequence ID" value="MCM2387578.1"/>
    <property type="molecule type" value="Genomic_DNA"/>
</dbReference>
<organism evidence="4 5">
    <name type="scientific">Streptomyces albipurpureus</name>
    <dbReference type="NCBI Taxonomy" id="2897419"/>
    <lineage>
        <taxon>Bacteria</taxon>
        <taxon>Bacillati</taxon>
        <taxon>Actinomycetota</taxon>
        <taxon>Actinomycetes</taxon>
        <taxon>Kitasatosporales</taxon>
        <taxon>Streptomycetaceae</taxon>
        <taxon>Streptomyces</taxon>
    </lineage>
</organism>
<comment type="similarity">
    <text evidence="1">Belongs to the CoA-transferase III family.</text>
</comment>
<reference evidence="4" key="1">
    <citation type="submission" date="2022-06" db="EMBL/GenBank/DDBJ databases">
        <title>Genome public.</title>
        <authorList>
            <person name="Sun Q."/>
        </authorList>
    </citation>
    <scope>NUCLEOTIDE SEQUENCE</scope>
    <source>
        <strain evidence="4">CWNU-1</strain>
    </source>
</reference>
<feature type="compositionally biased region" description="Basic and acidic residues" evidence="3">
    <location>
        <begin position="51"/>
        <end position="74"/>
    </location>
</feature>
<dbReference type="Pfam" id="PF02515">
    <property type="entry name" value="CoA_transf_3"/>
    <property type="match status" value="1"/>
</dbReference>
<proteinExistence type="inferred from homology"/>
<evidence type="ECO:0000313" key="5">
    <source>
        <dbReference type="Proteomes" id="UP001431429"/>
    </source>
</evidence>
<evidence type="ECO:0000256" key="1">
    <source>
        <dbReference type="ARBA" id="ARBA00008383"/>
    </source>
</evidence>
<dbReference type="InterPro" id="IPR003673">
    <property type="entry name" value="CoA-Trfase_fam_III"/>
</dbReference>
<dbReference type="Gene3D" id="3.40.50.10540">
    <property type="entry name" value="Crotonobetainyl-coa:carnitine coa-transferase, domain 1"/>
    <property type="match status" value="1"/>
</dbReference>
<dbReference type="Proteomes" id="UP001431429">
    <property type="component" value="Unassembled WGS sequence"/>
</dbReference>
<keyword evidence="5" id="KW-1185">Reference proteome</keyword>
<gene>
    <name evidence="4" type="ORF">NBG84_04505</name>
</gene>
<dbReference type="RefSeq" id="WP_250917936.1">
    <property type="nucleotide sequence ID" value="NZ_JAMQAW010000003.1"/>
</dbReference>
<dbReference type="Gene3D" id="3.30.1540.10">
    <property type="entry name" value="formyl-coa transferase, domain 3"/>
    <property type="match status" value="1"/>
</dbReference>
<sequence>MTGAPLDGVRIVDLTVVWSGPGATTLLGDLGAEVIRVEDPRRTSRGVSARTADREVGGREYATRSYPERDPGKRPYDRSPIFNWHARNKLSVSMSLGTPQGHADFLRLIEKSDVFIENNTKGVLAKLGIDYDTLSAVNPRLIVVRMPALGLDGPMSDYRGYGPNFNALVGIQAMDGYADGDPTIAGENYHMDEASPAGAAFAVLAALWERERTGRGQLVEFAQAENVMHEIGEYFLDHQMNDRVPAPAGNRDPLVLQDVLPTAGPDVWVALSIRHDADWRALEGVVGAADWLSEGRTGELRTRNADRLLEHLADFTARYGVDELVDLFQSAGIPAGEVMSEARVLADPHLADREWFQTRSHPTVGTYPYPGHPWRTDGFELRWGRPVPGFGEDNAYVYKDVLGCTDAEYDQRVAQGLVSDEQIV</sequence>
<evidence type="ECO:0000256" key="2">
    <source>
        <dbReference type="ARBA" id="ARBA00022679"/>
    </source>
</evidence>
<name>A0ABT0UJI6_9ACTN</name>
<dbReference type="PANTHER" id="PTHR48228:SF6">
    <property type="entry name" value="L-CARNITINE COA-TRANSFERASE"/>
    <property type="match status" value="1"/>
</dbReference>
<evidence type="ECO:0000313" key="4">
    <source>
        <dbReference type="EMBL" id="MCM2387578.1"/>
    </source>
</evidence>